<evidence type="ECO:0000313" key="2">
    <source>
        <dbReference type="WBParaSite" id="nRc.2.0.1.t07957-RA"/>
    </source>
</evidence>
<proteinExistence type="predicted"/>
<dbReference type="AlphaFoldDB" id="A0A915I1E0"/>
<dbReference type="Proteomes" id="UP000887565">
    <property type="component" value="Unplaced"/>
</dbReference>
<organism evidence="1 2">
    <name type="scientific">Romanomermis culicivorax</name>
    <name type="common">Nematode worm</name>
    <dbReference type="NCBI Taxonomy" id="13658"/>
    <lineage>
        <taxon>Eukaryota</taxon>
        <taxon>Metazoa</taxon>
        <taxon>Ecdysozoa</taxon>
        <taxon>Nematoda</taxon>
        <taxon>Enoplea</taxon>
        <taxon>Dorylaimia</taxon>
        <taxon>Mermithida</taxon>
        <taxon>Mermithoidea</taxon>
        <taxon>Mermithidae</taxon>
        <taxon>Romanomermis</taxon>
    </lineage>
</organism>
<name>A0A915I1E0_ROMCU</name>
<dbReference type="WBParaSite" id="nRc.2.0.1.t07957-RA">
    <property type="protein sequence ID" value="nRc.2.0.1.t07957-RA"/>
    <property type="gene ID" value="nRc.2.0.1.g07957"/>
</dbReference>
<sequence>MQSQPFVPTNLFVKILEFELHDIILFALLREVLKKSSITPSGLHPSYNARATKQRTKGCGPTNIILPAQDENQALPYDGKWGRAESVSPANYVFTCWIKALPYFVGKLERPASGEALYIRGWPTPPDSIRQALDKKFKLDRNCNPESADAARFRVAEV</sequence>
<keyword evidence="1" id="KW-1185">Reference proteome</keyword>
<reference evidence="2" key="1">
    <citation type="submission" date="2022-11" db="UniProtKB">
        <authorList>
            <consortium name="WormBaseParasite"/>
        </authorList>
    </citation>
    <scope>IDENTIFICATION</scope>
</reference>
<evidence type="ECO:0000313" key="1">
    <source>
        <dbReference type="Proteomes" id="UP000887565"/>
    </source>
</evidence>
<protein>
    <submittedName>
        <fullName evidence="2">Uncharacterized protein</fullName>
    </submittedName>
</protein>
<accession>A0A915I1E0</accession>